<gene>
    <name evidence="1" type="ORF">ACFS5M_14145</name>
</gene>
<organism evidence="1 2">
    <name type="scientific">Lacinutrix iliipiscaria</name>
    <dbReference type="NCBI Taxonomy" id="1230532"/>
    <lineage>
        <taxon>Bacteria</taxon>
        <taxon>Pseudomonadati</taxon>
        <taxon>Bacteroidota</taxon>
        <taxon>Flavobacteriia</taxon>
        <taxon>Flavobacteriales</taxon>
        <taxon>Flavobacteriaceae</taxon>
        <taxon>Lacinutrix</taxon>
    </lineage>
</organism>
<proteinExistence type="predicted"/>
<dbReference type="Proteomes" id="UP001597533">
    <property type="component" value="Unassembled WGS sequence"/>
</dbReference>
<protein>
    <submittedName>
        <fullName evidence="1">Uncharacterized protein</fullName>
    </submittedName>
</protein>
<dbReference type="RefSeq" id="WP_183490200.1">
    <property type="nucleotide sequence ID" value="NZ_JBHUOV010000017.1"/>
</dbReference>
<sequence length="624" mass="71647">MILKFIHSAFELDLSGYKVIVNEENSWFSDRFVTRYTFPIELTLTPELNVVFGDILRGTSLSIETYFVGDLYYNGKVHEAILEIEEDKGLDISITIKFGLEEIPNYNKKLKELPLETVDLSETTIYAHAETIIIQSYPAVNYNFVQVHTNKYDTESEQWAYFEGVINKRVDGAFLENTFNEEESISENRNIMQPQPYLMHVIKTAVEDAGYELAGTFKDDPDFKQALFSEMSLYYSAINANSQELFFGMQDFTSEDDGPYLHPWFVGSFGPYKYGHYSETITLTDHGRYKIAGNLIRRRIGPAYIGIKFNGEIILNYERTSYSRIRVRHHQIDLNVDFNGGSGVIEVFSYQLSRYIDDEGESITEESIADLTISQIAKYDESGDLITTLVAAEDIVLTECVPDITFGELMTMLKNWKNIDIEIIDNQFYINSVVDKLLSSEVINLEPYEVNAPLRSHSKGDSFLLQFKEINSEIYTYTKVFIDQYGALLDGFVTNDDTTEITINGLPLPIATINNITTADHFLDDKTTVKLILFDGSTSENLAQSNERLLLPSVFYEDHEKWLELRIISKLTNWQFLMTEEDALELKLKNHAYAYKQYQIIKSFTKELVKNGLWSVEINLKALS</sequence>
<accession>A0ABW5WRF5</accession>
<name>A0ABW5WRF5_9FLAO</name>
<evidence type="ECO:0000313" key="1">
    <source>
        <dbReference type="EMBL" id="MFD2824820.1"/>
    </source>
</evidence>
<reference evidence="2" key="1">
    <citation type="journal article" date="2019" name="Int. J. Syst. Evol. Microbiol.">
        <title>The Global Catalogue of Microorganisms (GCM) 10K type strain sequencing project: providing services to taxonomists for standard genome sequencing and annotation.</title>
        <authorList>
            <consortium name="The Broad Institute Genomics Platform"/>
            <consortium name="The Broad Institute Genome Sequencing Center for Infectious Disease"/>
            <person name="Wu L."/>
            <person name="Ma J."/>
        </authorList>
    </citation>
    <scope>NUCLEOTIDE SEQUENCE [LARGE SCALE GENOMIC DNA]</scope>
    <source>
        <strain evidence="2">KCTC 32141</strain>
    </source>
</reference>
<comment type="caution">
    <text evidence="1">The sequence shown here is derived from an EMBL/GenBank/DDBJ whole genome shotgun (WGS) entry which is preliminary data.</text>
</comment>
<keyword evidence="2" id="KW-1185">Reference proteome</keyword>
<evidence type="ECO:0000313" key="2">
    <source>
        <dbReference type="Proteomes" id="UP001597533"/>
    </source>
</evidence>
<dbReference type="EMBL" id="JBHUOV010000017">
    <property type="protein sequence ID" value="MFD2824820.1"/>
    <property type="molecule type" value="Genomic_DNA"/>
</dbReference>